<evidence type="ECO:0000259" key="1">
    <source>
        <dbReference type="Pfam" id="PF03109"/>
    </source>
</evidence>
<reference evidence="2 3" key="1">
    <citation type="submission" date="2013-08" db="EMBL/GenBank/DDBJ databases">
        <title>The genome sequence of Skermanella stibiiresistens.</title>
        <authorList>
            <person name="Zhu W."/>
            <person name="Wang G."/>
        </authorList>
    </citation>
    <scope>NUCLEOTIDE SEQUENCE [LARGE SCALE GENOMIC DNA]</scope>
    <source>
        <strain evidence="2 3">SB22</strain>
    </source>
</reference>
<dbReference type="InterPro" id="IPR034646">
    <property type="entry name" value="ADCK3_dom"/>
</dbReference>
<dbReference type="InterPro" id="IPR004147">
    <property type="entry name" value="ABC1_dom"/>
</dbReference>
<dbReference type="CDD" id="cd13970">
    <property type="entry name" value="ABC1_ADCK3"/>
    <property type="match status" value="1"/>
</dbReference>
<dbReference type="PATRIC" id="fig|1385369.3.peg.6914"/>
<keyword evidence="2" id="KW-0547">Nucleotide-binding</keyword>
<evidence type="ECO:0000313" key="2">
    <source>
        <dbReference type="EMBL" id="EWY36035.1"/>
    </source>
</evidence>
<dbReference type="EMBL" id="AVFL01000055">
    <property type="protein sequence ID" value="EWY36035.1"/>
    <property type="molecule type" value="Genomic_DNA"/>
</dbReference>
<dbReference type="Proteomes" id="UP000019486">
    <property type="component" value="Unassembled WGS sequence"/>
</dbReference>
<sequence length="497" mass="55715">MHGKMLDLKHLSEAAAALASVPNQPIGMVPPPIGGALVFPHAGHHFPSMANGTEQNSFGGRIARYARVSTAMGGLAARLAGQRYLGIKLERGEHAKELRDALGGLKGPLMKVAQILSSIPDALPQEYVQELSQLQADAPSMGWPFVKRRMAAELGGDWQSRFASFERTAASAASLGQVHKAVGLDGKQLACKLQYPDMMSAVEADLRQLSLIFSIYERYDRTISTRQIHAEISARLREELDYALEACHTALYRDILGPIGTVHVPEVEPELSTKRLLTMNWLEGRKILDHIKDHPEHRDELALNMFRAWYTPFYTCGTIHGDPHLGNYTVRPDASINLLDFGCIRIFKPSFVKGVIDLYHALQTNDRDLAAEAYRVWGFNKITHELIDILNVWAQFVYGPILEDRTRRIDETNNAMYGREAAEKVHKALHEVGGLEIPREFVFMDRAAIGLGSVFLHLKAEINWYQIFHDLIEDFDVDTLAERQTMMLNRHGVPLPV</sequence>
<proteinExistence type="predicted"/>
<dbReference type="AlphaFoldDB" id="W9GQ59"/>
<dbReference type="PANTHER" id="PTHR43173:SF19">
    <property type="entry name" value="AARF DOMAIN-CONTAINING PROTEIN KINASE 1"/>
    <property type="match status" value="1"/>
</dbReference>
<dbReference type="PANTHER" id="PTHR43173">
    <property type="entry name" value="ABC1 FAMILY PROTEIN"/>
    <property type="match status" value="1"/>
</dbReference>
<keyword evidence="3" id="KW-1185">Reference proteome</keyword>
<evidence type="ECO:0000313" key="3">
    <source>
        <dbReference type="Proteomes" id="UP000019486"/>
    </source>
</evidence>
<accession>W9GQ59</accession>
<dbReference type="Pfam" id="PF03109">
    <property type="entry name" value="ABC1"/>
    <property type="match status" value="1"/>
</dbReference>
<dbReference type="InterPro" id="IPR011009">
    <property type="entry name" value="Kinase-like_dom_sf"/>
</dbReference>
<gene>
    <name evidence="2" type="ORF">N825_31710</name>
</gene>
<dbReference type="SUPFAM" id="SSF56112">
    <property type="entry name" value="Protein kinase-like (PK-like)"/>
    <property type="match status" value="1"/>
</dbReference>
<dbReference type="InterPro" id="IPR051130">
    <property type="entry name" value="Mito_struct-func_regulator"/>
</dbReference>
<feature type="domain" description="ABC1 atypical kinase-like" evidence="1">
    <location>
        <begin position="133"/>
        <end position="372"/>
    </location>
</feature>
<protein>
    <submittedName>
        <fullName evidence="2">ABC transporter ATP-binding protein</fullName>
    </submittedName>
</protein>
<keyword evidence="2" id="KW-0067">ATP-binding</keyword>
<dbReference type="STRING" id="1385369.N825_31710"/>
<organism evidence="2 3">
    <name type="scientific">Skermanella stibiiresistens SB22</name>
    <dbReference type="NCBI Taxonomy" id="1385369"/>
    <lineage>
        <taxon>Bacteria</taxon>
        <taxon>Pseudomonadati</taxon>
        <taxon>Pseudomonadota</taxon>
        <taxon>Alphaproteobacteria</taxon>
        <taxon>Rhodospirillales</taxon>
        <taxon>Azospirillaceae</taxon>
        <taxon>Skermanella</taxon>
    </lineage>
</organism>
<dbReference type="GO" id="GO:0005524">
    <property type="term" value="F:ATP binding"/>
    <property type="evidence" value="ECO:0007669"/>
    <property type="project" value="UniProtKB-KW"/>
</dbReference>
<name>W9GQ59_9PROT</name>
<comment type="caution">
    <text evidence="2">The sequence shown here is derived from an EMBL/GenBank/DDBJ whole genome shotgun (WGS) entry which is preliminary data.</text>
</comment>